<name>A0A532V2B0_UNCT6</name>
<protein>
    <submittedName>
        <fullName evidence="1">Uncharacterized protein</fullName>
    </submittedName>
</protein>
<gene>
    <name evidence="1" type="ORF">CEE36_08600</name>
</gene>
<dbReference type="EMBL" id="NJBO01000014">
    <property type="protein sequence ID" value="TKJ41364.1"/>
    <property type="molecule type" value="Genomic_DNA"/>
</dbReference>
<comment type="caution">
    <text evidence="1">The sequence shown here is derived from an EMBL/GenBank/DDBJ whole genome shotgun (WGS) entry which is preliminary data.</text>
</comment>
<dbReference type="AlphaFoldDB" id="A0A532V2B0"/>
<proteinExistence type="predicted"/>
<sequence>MKRLEAHMIRPIKTFMEDGLGLSMIAEEFSAGYGRADLVGAYLSDENHFFRKENGLKGVTIDNYRLVETLMALRLDVNVSYEQLLRKVGVAESTLQKSILPRLVNLGLVEHNRGKSARLLYSLPSPADHIVAVEAKQARWRDAILQARRYTFFADYTYIAVWNGKARLVDKSLLYRHRLGLIGVEVNSAEILIEAPKRNPRIPQMNRYCAEFLYSLWLQA</sequence>
<dbReference type="Proteomes" id="UP000317778">
    <property type="component" value="Unassembled WGS sequence"/>
</dbReference>
<reference evidence="1 2" key="1">
    <citation type="submission" date="2017-06" db="EMBL/GenBank/DDBJ databases">
        <title>Novel microbial phyla capable of carbon fixation and sulfur reduction in deep-sea sediments.</title>
        <authorList>
            <person name="Huang J."/>
            <person name="Baker B."/>
            <person name="Wang Y."/>
        </authorList>
    </citation>
    <scope>NUCLEOTIDE SEQUENCE [LARGE SCALE GENOMIC DNA]</scope>
    <source>
        <strain evidence="1">B3_TA06</strain>
    </source>
</reference>
<evidence type="ECO:0000313" key="1">
    <source>
        <dbReference type="EMBL" id="TKJ41364.1"/>
    </source>
</evidence>
<organism evidence="1 2">
    <name type="scientific">candidate division TA06 bacterium B3_TA06</name>
    <dbReference type="NCBI Taxonomy" id="2012487"/>
    <lineage>
        <taxon>Bacteria</taxon>
        <taxon>Bacteria division TA06</taxon>
    </lineage>
</organism>
<evidence type="ECO:0000313" key="2">
    <source>
        <dbReference type="Proteomes" id="UP000317778"/>
    </source>
</evidence>
<accession>A0A532V2B0</accession>